<dbReference type="InterPro" id="IPR012454">
    <property type="entry name" value="DUF1659"/>
</dbReference>
<evidence type="ECO:0000259" key="1">
    <source>
        <dbReference type="Pfam" id="PF07872"/>
    </source>
</evidence>
<sequence>MAQAMIMNSKLRLVVETGMDEKGQPIHKPKTYNNIRKDATADQLFQAANALASLCQHLLVGVERTDNFEIIA</sequence>
<name>A0ABW6K4W2_9BACI</name>
<proteinExistence type="predicted"/>
<evidence type="ECO:0000313" key="2">
    <source>
        <dbReference type="EMBL" id="MFE8699220.1"/>
    </source>
</evidence>
<dbReference type="Pfam" id="PF07872">
    <property type="entry name" value="DUF1659"/>
    <property type="match status" value="1"/>
</dbReference>
<organism evidence="2 3">
    <name type="scientific">Cytobacillus spartinae</name>
    <dbReference type="NCBI Taxonomy" id="3299023"/>
    <lineage>
        <taxon>Bacteria</taxon>
        <taxon>Bacillati</taxon>
        <taxon>Bacillota</taxon>
        <taxon>Bacilli</taxon>
        <taxon>Bacillales</taxon>
        <taxon>Bacillaceae</taxon>
        <taxon>Cytobacillus</taxon>
    </lineage>
</organism>
<protein>
    <submittedName>
        <fullName evidence="2">DUF1659 domain-containing protein</fullName>
    </submittedName>
</protein>
<dbReference type="Proteomes" id="UP001601059">
    <property type="component" value="Unassembled WGS sequence"/>
</dbReference>
<gene>
    <name evidence="2" type="ORF">ACFYKX_01150</name>
</gene>
<comment type="caution">
    <text evidence="2">The sequence shown here is derived from an EMBL/GenBank/DDBJ whole genome shotgun (WGS) entry which is preliminary data.</text>
</comment>
<keyword evidence="3" id="KW-1185">Reference proteome</keyword>
<feature type="domain" description="DUF1659" evidence="1">
    <location>
        <begin position="3"/>
        <end position="71"/>
    </location>
</feature>
<evidence type="ECO:0000313" key="3">
    <source>
        <dbReference type="Proteomes" id="UP001601059"/>
    </source>
</evidence>
<dbReference type="RefSeq" id="WP_389357245.1">
    <property type="nucleotide sequence ID" value="NZ_JBIACK010000001.1"/>
</dbReference>
<dbReference type="EMBL" id="JBIACK010000001">
    <property type="protein sequence ID" value="MFE8699220.1"/>
    <property type="molecule type" value="Genomic_DNA"/>
</dbReference>
<reference evidence="2 3" key="1">
    <citation type="submission" date="2024-08" db="EMBL/GenBank/DDBJ databases">
        <title>Two novel Cytobacillus novel species.</title>
        <authorList>
            <person name="Liu G."/>
        </authorList>
    </citation>
    <scope>NUCLEOTIDE SEQUENCE [LARGE SCALE GENOMIC DNA]</scope>
    <source>
        <strain evidence="2 3">FJAT-54145</strain>
    </source>
</reference>
<accession>A0ABW6K4W2</accession>